<keyword evidence="8" id="KW-0812">Transmembrane</keyword>
<keyword evidence="8" id="KW-0472">Membrane</keyword>
<evidence type="ECO:0000313" key="11">
    <source>
        <dbReference type="EMBL" id="SKB36875.1"/>
    </source>
</evidence>
<reference evidence="12" key="1">
    <citation type="submission" date="2017-02" db="EMBL/GenBank/DDBJ databases">
        <authorList>
            <person name="Varghese N."/>
            <person name="Submissions S."/>
        </authorList>
    </citation>
    <scope>NUCLEOTIDE SEQUENCE [LARGE SCALE GENOMIC DNA]</scope>
    <source>
        <strain evidence="12">R11H</strain>
    </source>
</reference>
<dbReference type="PANTHER" id="PTHR42878:SF7">
    <property type="entry name" value="SENSOR HISTIDINE KINASE GLRK"/>
    <property type="match status" value="1"/>
</dbReference>
<evidence type="ECO:0000256" key="6">
    <source>
        <dbReference type="ARBA" id="ARBA00022840"/>
    </source>
</evidence>
<evidence type="ECO:0000256" key="2">
    <source>
        <dbReference type="ARBA" id="ARBA00012438"/>
    </source>
</evidence>
<organism evidence="11 12">
    <name type="scientific">Sphingopyxis flava</name>
    <dbReference type="NCBI Taxonomy" id="1507287"/>
    <lineage>
        <taxon>Bacteria</taxon>
        <taxon>Pseudomonadati</taxon>
        <taxon>Pseudomonadota</taxon>
        <taxon>Alphaproteobacteria</taxon>
        <taxon>Sphingomonadales</taxon>
        <taxon>Sphingomonadaceae</taxon>
        <taxon>Sphingopyxis</taxon>
    </lineage>
</organism>
<evidence type="ECO:0000256" key="8">
    <source>
        <dbReference type="SAM" id="Phobius"/>
    </source>
</evidence>
<keyword evidence="12" id="KW-1185">Reference proteome</keyword>
<evidence type="ECO:0000259" key="10">
    <source>
        <dbReference type="PROSITE" id="PS50109"/>
    </source>
</evidence>
<dbReference type="EC" id="2.7.13.3" evidence="2"/>
<feature type="transmembrane region" description="Helical" evidence="8">
    <location>
        <begin position="309"/>
        <end position="328"/>
    </location>
</feature>
<comment type="catalytic activity">
    <reaction evidence="1">
        <text>ATP + protein L-histidine = ADP + protein N-phospho-L-histidine.</text>
        <dbReference type="EC" id="2.7.13.3"/>
    </reaction>
</comment>
<dbReference type="InterPro" id="IPR003594">
    <property type="entry name" value="HATPase_dom"/>
</dbReference>
<dbReference type="PANTHER" id="PTHR42878">
    <property type="entry name" value="TWO-COMPONENT HISTIDINE KINASE"/>
    <property type="match status" value="1"/>
</dbReference>
<dbReference type="GO" id="GO:0005524">
    <property type="term" value="F:ATP binding"/>
    <property type="evidence" value="ECO:0007669"/>
    <property type="project" value="UniProtKB-KW"/>
</dbReference>
<dbReference type="InterPro" id="IPR004358">
    <property type="entry name" value="Sig_transdc_His_kin-like_C"/>
</dbReference>
<keyword evidence="4" id="KW-0547">Nucleotide-binding</keyword>
<dbReference type="Gene3D" id="3.30.565.10">
    <property type="entry name" value="Histidine kinase-like ATPase, C-terminal domain"/>
    <property type="match status" value="1"/>
</dbReference>
<feature type="signal peptide" evidence="9">
    <location>
        <begin position="1"/>
        <end position="20"/>
    </location>
</feature>
<dbReference type="InterPro" id="IPR036890">
    <property type="entry name" value="HATPase_C_sf"/>
</dbReference>
<dbReference type="Pfam" id="PF02518">
    <property type="entry name" value="HATPase_c"/>
    <property type="match status" value="1"/>
</dbReference>
<evidence type="ECO:0000256" key="3">
    <source>
        <dbReference type="ARBA" id="ARBA00022679"/>
    </source>
</evidence>
<dbReference type="GO" id="GO:0000156">
    <property type="term" value="F:phosphorelay response regulator activity"/>
    <property type="evidence" value="ECO:0007669"/>
    <property type="project" value="TreeGrafter"/>
</dbReference>
<protein>
    <recommendedName>
        <fullName evidence="2">histidine kinase</fullName>
        <ecNumber evidence="2">2.7.13.3</ecNumber>
    </recommendedName>
</protein>
<evidence type="ECO:0000256" key="7">
    <source>
        <dbReference type="ARBA" id="ARBA00023012"/>
    </source>
</evidence>
<dbReference type="InterPro" id="IPR011623">
    <property type="entry name" value="7TMR_DISM_rcpt_extracell_dom1"/>
</dbReference>
<dbReference type="PRINTS" id="PR00344">
    <property type="entry name" value="BCTRLSENSOR"/>
</dbReference>
<evidence type="ECO:0000256" key="5">
    <source>
        <dbReference type="ARBA" id="ARBA00022777"/>
    </source>
</evidence>
<accession>A0A1T5APR7</accession>
<keyword evidence="6" id="KW-0067">ATP-binding</keyword>
<dbReference type="AlphaFoldDB" id="A0A1T5APR7"/>
<feature type="domain" description="Histidine kinase" evidence="10">
    <location>
        <begin position="474"/>
        <end position="688"/>
    </location>
</feature>
<dbReference type="GO" id="GO:0004673">
    <property type="term" value="F:protein histidine kinase activity"/>
    <property type="evidence" value="ECO:0007669"/>
    <property type="project" value="UniProtKB-EC"/>
</dbReference>
<dbReference type="Pfam" id="PF07695">
    <property type="entry name" value="7TMR-DISM_7TM"/>
    <property type="match status" value="1"/>
</dbReference>
<feature type="transmembrane region" description="Helical" evidence="8">
    <location>
        <begin position="334"/>
        <end position="361"/>
    </location>
</feature>
<feature type="chain" id="PRO_5012052400" description="histidine kinase" evidence="9">
    <location>
        <begin position="21"/>
        <end position="775"/>
    </location>
</feature>
<proteinExistence type="predicted"/>
<keyword evidence="7" id="KW-0902">Two-component regulatory system</keyword>
<evidence type="ECO:0000256" key="4">
    <source>
        <dbReference type="ARBA" id="ARBA00022741"/>
    </source>
</evidence>
<name>A0A1T5APR7_9SPHN</name>
<evidence type="ECO:0000313" key="12">
    <source>
        <dbReference type="Proteomes" id="UP000190044"/>
    </source>
</evidence>
<feature type="transmembrane region" description="Helical" evidence="8">
    <location>
        <begin position="403"/>
        <end position="423"/>
    </location>
</feature>
<keyword evidence="9" id="KW-0732">Signal</keyword>
<dbReference type="GO" id="GO:0030295">
    <property type="term" value="F:protein kinase activator activity"/>
    <property type="evidence" value="ECO:0007669"/>
    <property type="project" value="TreeGrafter"/>
</dbReference>
<keyword evidence="3" id="KW-0808">Transferase</keyword>
<keyword evidence="8" id="KW-1133">Transmembrane helix</keyword>
<dbReference type="Proteomes" id="UP000190044">
    <property type="component" value="Unassembled WGS sequence"/>
</dbReference>
<sequence>MFVLAMLAALPFAQATPALADRPGANQAFRSADKACNDPTGCSRLGGGALQLPVLDLRPGHDAPSLAPFVRYAKRSAPIDRAVADAMLAAPLARVTGPTIHFGPPGRHTAVLLKVRNAGGAQGSWILTTGRGSLAYFRLFEVSGRELTLLVDGTDARTASDNLRTYQAFSTELVLEPGQERLILIDFLSANSTYMPLRIATYGTFFKERRANIAMVSGVVVGTVVLILLNFLFFAITGYREFIWLAVAEAFFALNTLHSEGYFTIFFLADKPLTGVAVEDVIKCGFAATMAQFCRSFVNTAKYFPKRDIALKGLISAALAIALLQAGLSFYPRWLLAALHSATWIVTVAVAFFLPVIGFAAMRQFGRQLWPLFAGWASLALFILYAAIASMGLFTWLPINWHLAGPVGLFEAIMVTLALGLNLKKIQTDKLAADTNYARSLAERVRISERAARLAEEKAFALATVHSQNAMLHASGHDSKQVILALNSAVEVLKRGGDADKHRELTDLLQGSAAYLSGIVSTTISGASIVGSDMDFITLSSFPAEALTEPLVMMFKTSFAQKKLTLDVEIAGEIMILSDRPLLMRALANLLGNSYHYTDHGGARVHVAAQGGQVAVTITDSGKGMPADVMARLNDEAVTRLRADETNDGSGSGFQSAKRLIEALSGSIRILSSTPAGTEIQIILPHAFLAVSPCSVADIAELLPGLHLIDFDQRDTFEAALSTVPAPKEQIIACTYDDTSITRGRLADLVGMVFIKPLCREMAAHPRLKGGSKEV</sequence>
<gene>
    <name evidence="11" type="ORF">SAMN06295937_100479</name>
</gene>
<dbReference type="SUPFAM" id="SSF55874">
    <property type="entry name" value="ATPase domain of HSP90 chaperone/DNA topoisomerase II/histidine kinase"/>
    <property type="match status" value="1"/>
</dbReference>
<evidence type="ECO:0000256" key="1">
    <source>
        <dbReference type="ARBA" id="ARBA00000085"/>
    </source>
</evidence>
<dbReference type="EMBL" id="FUYP01000004">
    <property type="protein sequence ID" value="SKB36875.1"/>
    <property type="molecule type" value="Genomic_DNA"/>
</dbReference>
<dbReference type="RefSeq" id="WP_176141511.1">
    <property type="nucleotide sequence ID" value="NZ_FUYP01000004.1"/>
</dbReference>
<dbReference type="InterPro" id="IPR050351">
    <property type="entry name" value="BphY/WalK/GraS-like"/>
</dbReference>
<feature type="transmembrane region" description="Helical" evidence="8">
    <location>
        <begin position="213"/>
        <end position="236"/>
    </location>
</feature>
<dbReference type="InterPro" id="IPR005467">
    <property type="entry name" value="His_kinase_dom"/>
</dbReference>
<dbReference type="SMART" id="SM00387">
    <property type="entry name" value="HATPase_c"/>
    <property type="match status" value="1"/>
</dbReference>
<dbReference type="GO" id="GO:0007234">
    <property type="term" value="P:osmosensory signaling via phosphorelay pathway"/>
    <property type="evidence" value="ECO:0007669"/>
    <property type="project" value="TreeGrafter"/>
</dbReference>
<feature type="transmembrane region" description="Helical" evidence="8">
    <location>
        <begin position="373"/>
        <end position="397"/>
    </location>
</feature>
<dbReference type="PROSITE" id="PS50109">
    <property type="entry name" value="HIS_KIN"/>
    <property type="match status" value="1"/>
</dbReference>
<keyword evidence="5 11" id="KW-0418">Kinase</keyword>
<evidence type="ECO:0000256" key="9">
    <source>
        <dbReference type="SAM" id="SignalP"/>
    </source>
</evidence>